<organism evidence="2 3">
    <name type="scientific">Funneliformis geosporum</name>
    <dbReference type="NCBI Taxonomy" id="1117311"/>
    <lineage>
        <taxon>Eukaryota</taxon>
        <taxon>Fungi</taxon>
        <taxon>Fungi incertae sedis</taxon>
        <taxon>Mucoromycota</taxon>
        <taxon>Glomeromycotina</taxon>
        <taxon>Glomeromycetes</taxon>
        <taxon>Glomerales</taxon>
        <taxon>Glomeraceae</taxon>
        <taxon>Funneliformis</taxon>
    </lineage>
</organism>
<feature type="region of interest" description="Disordered" evidence="1">
    <location>
        <begin position="1"/>
        <end position="59"/>
    </location>
</feature>
<protein>
    <submittedName>
        <fullName evidence="2">4212_t:CDS:1</fullName>
    </submittedName>
</protein>
<evidence type="ECO:0000313" key="2">
    <source>
        <dbReference type="EMBL" id="CAI2191342.1"/>
    </source>
</evidence>
<keyword evidence="3" id="KW-1185">Reference proteome</keyword>
<feature type="compositionally biased region" description="Polar residues" evidence="1">
    <location>
        <begin position="32"/>
        <end position="59"/>
    </location>
</feature>
<name>A0A9W4T1N8_9GLOM</name>
<comment type="caution">
    <text evidence="2">The sequence shown here is derived from an EMBL/GenBank/DDBJ whole genome shotgun (WGS) entry which is preliminary data.</text>
</comment>
<evidence type="ECO:0000256" key="1">
    <source>
        <dbReference type="SAM" id="MobiDB-lite"/>
    </source>
</evidence>
<dbReference type="AlphaFoldDB" id="A0A9W4T1N8"/>
<proteinExistence type="predicted"/>
<dbReference type="Proteomes" id="UP001153678">
    <property type="component" value="Unassembled WGS sequence"/>
</dbReference>
<gene>
    <name evidence="2" type="ORF">FWILDA_LOCUS15025</name>
</gene>
<sequence>LDDYYYSQRGQSPIASSSSSDVQNSRSRTPAIRNSRSRSSVTIRNSKSRSLVTIQNSRSRTPAIEKLKSKTSSISSINPIVDPNNTNSLGGQNNYIEAINSAIITLINEIHSIKEAQQSWRISLDLDKQKLDKKRKETNFRRGDKKERKQKGIAHMLDTNNNLFDTLHLSSLNLNEFKENCELIMNKGEYHSDEVFETDEELVKKEVQVGI</sequence>
<feature type="compositionally biased region" description="Low complexity" evidence="1">
    <location>
        <begin position="16"/>
        <end position="27"/>
    </location>
</feature>
<dbReference type="EMBL" id="CAMKVN010007325">
    <property type="protein sequence ID" value="CAI2191342.1"/>
    <property type="molecule type" value="Genomic_DNA"/>
</dbReference>
<reference evidence="2" key="1">
    <citation type="submission" date="2022-08" db="EMBL/GenBank/DDBJ databases">
        <authorList>
            <person name="Kallberg Y."/>
            <person name="Tangrot J."/>
            <person name="Rosling A."/>
        </authorList>
    </citation>
    <scope>NUCLEOTIDE SEQUENCE</scope>
    <source>
        <strain evidence="2">Wild A</strain>
    </source>
</reference>
<evidence type="ECO:0000313" key="3">
    <source>
        <dbReference type="Proteomes" id="UP001153678"/>
    </source>
</evidence>
<accession>A0A9W4T1N8</accession>
<feature type="non-terminal residue" evidence="2">
    <location>
        <position position="1"/>
    </location>
</feature>